<evidence type="ECO:0000313" key="4">
    <source>
        <dbReference type="Proteomes" id="UP000270873"/>
    </source>
</evidence>
<evidence type="ECO:0000313" key="1">
    <source>
        <dbReference type="EMBL" id="KPX69946.1"/>
    </source>
</evidence>
<dbReference type="AlphaFoldDB" id="A0A0P9T7Z2"/>
<reference evidence="1 3" key="1">
    <citation type="submission" date="2015-09" db="EMBL/GenBank/DDBJ databases">
        <title>Genome announcement of multiple Pseudomonas syringae strains.</title>
        <authorList>
            <person name="Thakur S."/>
            <person name="Wang P.W."/>
            <person name="Gong Y."/>
            <person name="Weir B.S."/>
            <person name="Guttman D.S."/>
        </authorList>
    </citation>
    <scope>NUCLEOTIDE SEQUENCE [LARGE SCALE GENOMIC DNA]</scope>
    <source>
        <strain evidence="1 3">ICMP7840</strain>
    </source>
</reference>
<dbReference type="Proteomes" id="UP000270873">
    <property type="component" value="Unassembled WGS sequence"/>
</dbReference>
<dbReference type="EMBL" id="RBSP01000102">
    <property type="protein sequence ID" value="RMS54026.1"/>
    <property type="molecule type" value="Genomic_DNA"/>
</dbReference>
<dbReference type="PATRIC" id="fig|251724.3.peg.2819"/>
<sequence>MRESNSHTDASEQCREQAETVQLSVGDREIAVKAICSRATGTTTQVATQILAGIAALDGRRLPILLWPEDVAREEKAAWHKSEAAFWDASALRFAELMKSSARSSEQEAELPAHSSTDCEAQLVESRQFEDSEFVSPALLKGDEQSRKAFYEAMVKNGVYAKESPSGPDRNDQDQK</sequence>
<reference evidence="2 4" key="2">
    <citation type="submission" date="2018-08" db="EMBL/GenBank/DDBJ databases">
        <title>Recombination of ecologically and evolutionarily significant loci maintains genetic cohesion in the Pseudomonas syringae species complex.</title>
        <authorList>
            <person name="Dillon M."/>
            <person name="Thakur S."/>
            <person name="Almeida R.N.D."/>
            <person name="Weir B.S."/>
            <person name="Guttman D.S."/>
        </authorList>
    </citation>
    <scope>NUCLEOTIDE SEQUENCE [LARGE SCALE GENOMIC DNA]</scope>
    <source>
        <strain evidence="2 4">ICMP 7847</strain>
    </source>
</reference>
<protein>
    <submittedName>
        <fullName evidence="1">Uncharacterized protein</fullName>
    </submittedName>
</protein>
<evidence type="ECO:0000313" key="2">
    <source>
        <dbReference type="EMBL" id="RMS54026.1"/>
    </source>
</evidence>
<proteinExistence type="predicted"/>
<dbReference type="Proteomes" id="UP000050469">
    <property type="component" value="Unassembled WGS sequence"/>
</dbReference>
<evidence type="ECO:0000313" key="3">
    <source>
        <dbReference type="Proteomes" id="UP000050469"/>
    </source>
</evidence>
<dbReference type="RefSeq" id="WP_057412186.1">
    <property type="nucleotide sequence ID" value="NZ_LJQO01000307.1"/>
</dbReference>
<comment type="caution">
    <text evidence="1">The sequence shown here is derived from an EMBL/GenBank/DDBJ whole genome shotgun (WGS) entry which is preliminary data.</text>
</comment>
<name>A0A0P9T7Z2_PSEA0</name>
<gene>
    <name evidence="1" type="ORF">ALO53_02066</name>
    <name evidence="2" type="ORF">ALP66_00975</name>
</gene>
<accession>A0A0P9T7Z2</accession>
<dbReference type="EMBL" id="LJQO01000307">
    <property type="protein sequence ID" value="KPX69946.1"/>
    <property type="molecule type" value="Genomic_DNA"/>
</dbReference>
<organism evidence="1 3">
    <name type="scientific">Pseudomonas amygdali pv. photiniae</name>
    <dbReference type="NCBI Taxonomy" id="251724"/>
    <lineage>
        <taxon>Bacteria</taxon>
        <taxon>Pseudomonadati</taxon>
        <taxon>Pseudomonadota</taxon>
        <taxon>Gammaproteobacteria</taxon>
        <taxon>Pseudomonadales</taxon>
        <taxon>Pseudomonadaceae</taxon>
        <taxon>Pseudomonas</taxon>
        <taxon>Pseudomonas amygdali</taxon>
    </lineage>
</organism>